<dbReference type="Proteomes" id="UP001161247">
    <property type="component" value="Chromosome 2"/>
</dbReference>
<dbReference type="AlphaFoldDB" id="A0AAV1CL45"/>
<reference evidence="1" key="1">
    <citation type="submission" date="2023-03" db="EMBL/GenBank/DDBJ databases">
        <authorList>
            <person name="Julca I."/>
        </authorList>
    </citation>
    <scope>NUCLEOTIDE SEQUENCE</scope>
</reference>
<name>A0AAV1CL45_OLDCO</name>
<dbReference type="EMBL" id="OX459119">
    <property type="protein sequence ID" value="CAI9096142.1"/>
    <property type="molecule type" value="Genomic_DNA"/>
</dbReference>
<dbReference type="PANTHER" id="PTHR43235:SF1">
    <property type="entry name" value="GLUTAMINE AMIDOTRANSFERASE PB2B2.05-RELATED"/>
    <property type="match status" value="1"/>
</dbReference>
<organism evidence="1 2">
    <name type="scientific">Oldenlandia corymbosa var. corymbosa</name>
    <dbReference type="NCBI Taxonomy" id="529605"/>
    <lineage>
        <taxon>Eukaryota</taxon>
        <taxon>Viridiplantae</taxon>
        <taxon>Streptophyta</taxon>
        <taxon>Embryophyta</taxon>
        <taxon>Tracheophyta</taxon>
        <taxon>Spermatophyta</taxon>
        <taxon>Magnoliopsida</taxon>
        <taxon>eudicotyledons</taxon>
        <taxon>Gunneridae</taxon>
        <taxon>Pentapetalae</taxon>
        <taxon>asterids</taxon>
        <taxon>lamiids</taxon>
        <taxon>Gentianales</taxon>
        <taxon>Rubiaceae</taxon>
        <taxon>Rubioideae</taxon>
        <taxon>Spermacoceae</taxon>
        <taxon>Hedyotis-Oldenlandia complex</taxon>
        <taxon>Oldenlandia</taxon>
    </lineage>
</organism>
<evidence type="ECO:0000313" key="1">
    <source>
        <dbReference type="EMBL" id="CAI9096142.1"/>
    </source>
</evidence>
<dbReference type="GO" id="GO:0005829">
    <property type="term" value="C:cytosol"/>
    <property type="evidence" value="ECO:0007669"/>
    <property type="project" value="TreeGrafter"/>
</dbReference>
<dbReference type="GO" id="GO:0016811">
    <property type="term" value="F:hydrolase activity, acting on carbon-nitrogen (but not peptide) bonds, in linear amides"/>
    <property type="evidence" value="ECO:0007669"/>
    <property type="project" value="InterPro"/>
</dbReference>
<protein>
    <submittedName>
        <fullName evidence="1">OLC1v1032223C1</fullName>
    </submittedName>
</protein>
<accession>A0AAV1CL45</accession>
<proteinExistence type="predicted"/>
<dbReference type="PANTHER" id="PTHR43235">
    <property type="entry name" value="GLUTAMINE AMIDOTRANSFERASE PB2B2.05-RELATED"/>
    <property type="match status" value="1"/>
</dbReference>
<gene>
    <name evidence="1" type="ORF">OLC1_LOCUS6966</name>
</gene>
<evidence type="ECO:0000313" key="2">
    <source>
        <dbReference type="Proteomes" id="UP001161247"/>
    </source>
</evidence>
<dbReference type="InterPro" id="IPR044668">
    <property type="entry name" value="PuuD-like"/>
</dbReference>
<sequence length="70" mass="8035">MGATIRNASEYMEKLKMNEDKEKFAKSIMHKMSIEQLSDLVSFCHKMGQICSEALQMKLTSFMDEPTTVI</sequence>
<keyword evidence="2" id="KW-1185">Reference proteome</keyword>